<feature type="compositionally biased region" description="Polar residues" evidence="1">
    <location>
        <begin position="26"/>
        <end position="35"/>
    </location>
</feature>
<feature type="compositionally biased region" description="Basic and acidic residues" evidence="1">
    <location>
        <begin position="8"/>
        <end position="17"/>
    </location>
</feature>
<evidence type="ECO:0000256" key="1">
    <source>
        <dbReference type="SAM" id="MobiDB-lite"/>
    </source>
</evidence>
<accession>A0A803QK46</accession>
<dbReference type="AlphaFoldDB" id="A0A803QK46"/>
<reference evidence="2" key="1">
    <citation type="submission" date="2021-03" db="UniProtKB">
        <authorList>
            <consortium name="EnsemblPlants"/>
        </authorList>
    </citation>
    <scope>IDENTIFICATION</scope>
</reference>
<evidence type="ECO:0000313" key="2">
    <source>
        <dbReference type="EnsemblPlants" id="cds.evm.model.10.1554"/>
    </source>
</evidence>
<organism evidence="2 3">
    <name type="scientific">Cannabis sativa</name>
    <name type="common">Hemp</name>
    <name type="synonym">Marijuana</name>
    <dbReference type="NCBI Taxonomy" id="3483"/>
    <lineage>
        <taxon>Eukaryota</taxon>
        <taxon>Viridiplantae</taxon>
        <taxon>Streptophyta</taxon>
        <taxon>Embryophyta</taxon>
        <taxon>Tracheophyta</taxon>
        <taxon>Spermatophyta</taxon>
        <taxon>Magnoliopsida</taxon>
        <taxon>eudicotyledons</taxon>
        <taxon>Gunneridae</taxon>
        <taxon>Pentapetalae</taxon>
        <taxon>rosids</taxon>
        <taxon>fabids</taxon>
        <taxon>Rosales</taxon>
        <taxon>Cannabaceae</taxon>
        <taxon>Cannabis</taxon>
    </lineage>
</organism>
<dbReference type="Gramene" id="evm.model.10.1554">
    <property type="protein sequence ID" value="cds.evm.model.10.1554"/>
    <property type="gene ID" value="evm.TU.10.1554"/>
</dbReference>
<protein>
    <submittedName>
        <fullName evidence="2">Uncharacterized protein</fullName>
    </submittedName>
</protein>
<dbReference type="Proteomes" id="UP000596661">
    <property type="component" value="Unassembled WGS sequence"/>
</dbReference>
<proteinExistence type="predicted"/>
<evidence type="ECO:0000313" key="3">
    <source>
        <dbReference type="Proteomes" id="UP000596661"/>
    </source>
</evidence>
<dbReference type="EnsemblPlants" id="evm.model.10.1554">
    <property type="protein sequence ID" value="cds.evm.model.10.1554"/>
    <property type="gene ID" value="evm.TU.10.1554"/>
</dbReference>
<name>A0A803QK46_CANSA</name>
<dbReference type="EMBL" id="UZAU01000821">
    <property type="status" value="NOT_ANNOTATED_CDS"/>
    <property type="molecule type" value="Genomic_DNA"/>
</dbReference>
<keyword evidence="3" id="KW-1185">Reference proteome</keyword>
<feature type="region of interest" description="Disordered" evidence="1">
    <location>
        <begin position="1"/>
        <end position="42"/>
    </location>
</feature>
<sequence length="232" mass="26796">MANNIPQEGHRLEETIHRPGKKPMGSQRTNPSETPRSGRNDDLLKCSIERSIGDGTQVWAFKDPWIPHPRSFQSITRRANDDRWQGERQRMVGADTMIRMGFIVLRVVIHWRGRFRLMREYQAQPNWFIGGRAYGILLCHQREEFETLEHALFYYFGLIPIWHRLGQPTRWLPPPSESFALASDASVVLGRSFIGLGGVIRDAASVVWLVWSNGVLGNFPLMWQNCLELDWG</sequence>